<evidence type="ECO:0008006" key="4">
    <source>
        <dbReference type="Google" id="ProtNLM"/>
    </source>
</evidence>
<protein>
    <recommendedName>
        <fullName evidence="4">Nucleoside 2-deoxyribosyltransferase</fullName>
    </recommendedName>
</protein>
<evidence type="ECO:0000313" key="3">
    <source>
        <dbReference type="Proteomes" id="UP000231414"/>
    </source>
</evidence>
<proteinExistence type="predicted"/>
<name>A0A2H0X801_UNCKA</name>
<organism evidence="2 3">
    <name type="scientific">candidate division WWE3 bacterium CG08_land_8_20_14_0_20_43_13</name>
    <dbReference type="NCBI Taxonomy" id="1975087"/>
    <lineage>
        <taxon>Bacteria</taxon>
        <taxon>Katanobacteria</taxon>
    </lineage>
</organism>
<comment type="caution">
    <text evidence="2">The sequence shown here is derived from an EMBL/GenBank/DDBJ whole genome shotgun (WGS) entry which is preliminary data.</text>
</comment>
<sequence length="208" mass="24031">MRIYISVATQNIKENLTSADKIHTLVQKYGHTHTASWNVAFYEGQQNFPEERNSDLRVKNEILRSDLMIAEISIPSFGVGYFVCLAQMYQVPVVCLYHSKYKDNVSAFLKTFSANNFLVLEYDDSNLEQVFCTAVEKSTPKKVRFNFNLRQKSYRYLNVLAKEGHKTKTKVINDIIIEKVEGEKIPKKRSSVSPKKPAKERPPSLWED</sequence>
<evidence type="ECO:0000256" key="1">
    <source>
        <dbReference type="SAM" id="MobiDB-lite"/>
    </source>
</evidence>
<dbReference type="EMBL" id="PEYW01000006">
    <property type="protein sequence ID" value="PIS21053.1"/>
    <property type="molecule type" value="Genomic_DNA"/>
</dbReference>
<reference evidence="3" key="1">
    <citation type="submission" date="2017-09" db="EMBL/GenBank/DDBJ databases">
        <title>Depth-based differentiation of microbial function through sediment-hosted aquifers and enrichment of novel symbionts in the deep terrestrial subsurface.</title>
        <authorList>
            <person name="Probst A.J."/>
            <person name="Ladd B."/>
            <person name="Jarett J.K."/>
            <person name="Geller-Mcgrath D.E."/>
            <person name="Sieber C.M.K."/>
            <person name="Emerson J.B."/>
            <person name="Anantharaman K."/>
            <person name="Thomas B.C."/>
            <person name="Malmstrom R."/>
            <person name="Stieglmeier M."/>
            <person name="Klingl A."/>
            <person name="Woyke T."/>
            <person name="Ryan C.M."/>
            <person name="Banfield J.F."/>
        </authorList>
    </citation>
    <scope>NUCLEOTIDE SEQUENCE [LARGE SCALE GENOMIC DNA]</scope>
</reference>
<evidence type="ECO:0000313" key="2">
    <source>
        <dbReference type="EMBL" id="PIS21053.1"/>
    </source>
</evidence>
<dbReference type="Proteomes" id="UP000231414">
    <property type="component" value="Unassembled WGS sequence"/>
</dbReference>
<dbReference type="Gene3D" id="3.40.50.450">
    <property type="match status" value="1"/>
</dbReference>
<accession>A0A2H0X801</accession>
<gene>
    <name evidence="2" type="ORF">COT52_00290</name>
</gene>
<dbReference type="AlphaFoldDB" id="A0A2H0X801"/>
<feature type="region of interest" description="Disordered" evidence="1">
    <location>
        <begin position="185"/>
        <end position="208"/>
    </location>
</feature>